<dbReference type="InterPro" id="IPR050793">
    <property type="entry name" value="CMP-NeuNAc_synthase"/>
</dbReference>
<evidence type="ECO:0000256" key="1">
    <source>
        <dbReference type="ARBA" id="ARBA00000898"/>
    </source>
</evidence>
<dbReference type="EMBL" id="FPHE01000135">
    <property type="protein sequence ID" value="SFV64817.1"/>
    <property type="molecule type" value="Genomic_DNA"/>
</dbReference>
<gene>
    <name evidence="12" type="ORF">MNB_SV-12-131</name>
</gene>
<dbReference type="GO" id="GO:0009103">
    <property type="term" value="P:lipopolysaccharide biosynthetic process"/>
    <property type="evidence" value="ECO:0007669"/>
    <property type="project" value="UniProtKB-KW"/>
</dbReference>
<dbReference type="GO" id="GO:0008781">
    <property type="term" value="F:N-acylneuraminate cytidylyltransferase activity"/>
    <property type="evidence" value="ECO:0007669"/>
    <property type="project" value="TreeGrafter"/>
</dbReference>
<comment type="similarity">
    <text evidence="3">Belongs to the KdsC family.</text>
</comment>
<comment type="catalytic activity">
    <reaction evidence="1">
        <text>3-deoxy-alpha-D-manno-2-octulosonate-8-phosphate + H2O = 3-deoxy-alpha-D-manno-oct-2-ulosonate + phosphate</text>
        <dbReference type="Rhea" id="RHEA:11500"/>
        <dbReference type="ChEBI" id="CHEBI:15377"/>
        <dbReference type="ChEBI" id="CHEBI:43474"/>
        <dbReference type="ChEBI" id="CHEBI:85985"/>
        <dbReference type="ChEBI" id="CHEBI:85986"/>
        <dbReference type="EC" id="3.1.3.45"/>
    </reaction>
</comment>
<evidence type="ECO:0000256" key="6">
    <source>
        <dbReference type="ARBA" id="ARBA00020092"/>
    </source>
</evidence>
<evidence type="ECO:0000313" key="12">
    <source>
        <dbReference type="EMBL" id="SFV64817.1"/>
    </source>
</evidence>
<evidence type="ECO:0000256" key="8">
    <source>
        <dbReference type="ARBA" id="ARBA00022801"/>
    </source>
</evidence>
<dbReference type="PIRSF" id="PIRSF006118">
    <property type="entry name" value="KDO8-P_Ptase"/>
    <property type="match status" value="1"/>
</dbReference>
<dbReference type="InterPro" id="IPR010023">
    <property type="entry name" value="KdsC_fam"/>
</dbReference>
<dbReference type="SFLD" id="SFLDG01138">
    <property type="entry name" value="C1.6.2:_Deoxy-d-mannose-octulo"/>
    <property type="match status" value="1"/>
</dbReference>
<dbReference type="PANTHER" id="PTHR21485:SF6">
    <property type="entry name" value="N-ACYLNEURAMINATE CYTIDYLYLTRANSFERASE-RELATED"/>
    <property type="match status" value="1"/>
</dbReference>
<evidence type="ECO:0000256" key="10">
    <source>
        <dbReference type="ARBA" id="ARBA00022985"/>
    </source>
</evidence>
<organism evidence="12">
    <name type="scientific">hydrothermal vent metagenome</name>
    <dbReference type="NCBI Taxonomy" id="652676"/>
    <lineage>
        <taxon>unclassified sequences</taxon>
        <taxon>metagenomes</taxon>
        <taxon>ecological metagenomes</taxon>
    </lineage>
</organism>
<dbReference type="SFLD" id="SFLDG01136">
    <property type="entry name" value="C1.6:_Phosphoserine_Phosphatas"/>
    <property type="match status" value="1"/>
</dbReference>
<dbReference type="InterPro" id="IPR023214">
    <property type="entry name" value="HAD_sf"/>
</dbReference>
<dbReference type="Gene3D" id="3.40.50.1000">
    <property type="entry name" value="HAD superfamily/HAD-like"/>
    <property type="match status" value="1"/>
</dbReference>
<dbReference type="AlphaFoldDB" id="A0A1W1CGH0"/>
<dbReference type="SUPFAM" id="SSF56784">
    <property type="entry name" value="HAD-like"/>
    <property type="match status" value="1"/>
</dbReference>
<protein>
    <recommendedName>
        <fullName evidence="6">3-deoxy-D-manno-octulosonate 8-phosphate phosphatase KdsC</fullName>
        <ecNumber evidence="5">3.1.3.45</ecNumber>
    </recommendedName>
    <alternativeName>
        <fullName evidence="11">KDO 8-P phosphatase</fullName>
    </alternativeName>
</protein>
<evidence type="ECO:0000256" key="7">
    <source>
        <dbReference type="ARBA" id="ARBA00022723"/>
    </source>
</evidence>
<comment type="subunit">
    <text evidence="4">Homotetramer.</text>
</comment>
<evidence type="ECO:0000256" key="11">
    <source>
        <dbReference type="ARBA" id="ARBA00031051"/>
    </source>
</evidence>
<comment type="cofactor">
    <cofactor evidence="2">
        <name>Mg(2+)</name>
        <dbReference type="ChEBI" id="CHEBI:18420"/>
    </cofactor>
</comment>
<dbReference type="InterPro" id="IPR036412">
    <property type="entry name" value="HAD-like_sf"/>
</dbReference>
<name>A0A1W1CGH0_9ZZZZ</name>
<sequence length="165" mass="18158">MSIEIIVLDVDGTMTDGKITYIQNGDEVKSFCVKDGLAIASWIRLGKQVAIITGRKSKIVEKRAKELGIRHLYQGVANKRKVLDTLLYELGLSMDSVASIGDDLNDYSMLSASKIAFVPSNASAYVKNIADVTLLARGGDGAVREMIEQLIISEGLEEKYLKLWF</sequence>
<dbReference type="FunFam" id="3.40.50.1000:FF:000029">
    <property type="entry name" value="3-deoxy-D-manno-octulosonate 8-phosphate phosphatase KdsC"/>
    <property type="match status" value="1"/>
</dbReference>
<dbReference type="SFLD" id="SFLDS00003">
    <property type="entry name" value="Haloacid_Dehalogenase"/>
    <property type="match status" value="1"/>
</dbReference>
<evidence type="ECO:0000256" key="4">
    <source>
        <dbReference type="ARBA" id="ARBA00011881"/>
    </source>
</evidence>
<reference evidence="12" key="1">
    <citation type="submission" date="2016-10" db="EMBL/GenBank/DDBJ databases">
        <authorList>
            <person name="de Groot N.N."/>
        </authorList>
    </citation>
    <scope>NUCLEOTIDE SEQUENCE</scope>
</reference>
<proteinExistence type="inferred from homology"/>
<dbReference type="GO" id="GO:0046872">
    <property type="term" value="F:metal ion binding"/>
    <property type="evidence" value="ECO:0007669"/>
    <property type="project" value="UniProtKB-KW"/>
</dbReference>
<dbReference type="NCBIfam" id="TIGR01670">
    <property type="entry name" value="KdsC-phosphatas"/>
    <property type="match status" value="1"/>
</dbReference>
<keyword evidence="8 12" id="KW-0378">Hydrolase</keyword>
<keyword evidence="10" id="KW-0448">Lipopolysaccharide biosynthesis</keyword>
<dbReference type="Pfam" id="PF08282">
    <property type="entry name" value="Hydrolase_3"/>
    <property type="match status" value="1"/>
</dbReference>
<dbReference type="PANTHER" id="PTHR21485">
    <property type="entry name" value="HAD SUPERFAMILY MEMBERS CMAS AND KDSC"/>
    <property type="match status" value="1"/>
</dbReference>
<evidence type="ECO:0000256" key="2">
    <source>
        <dbReference type="ARBA" id="ARBA00001946"/>
    </source>
</evidence>
<dbReference type="EC" id="3.1.3.45" evidence="5"/>
<keyword evidence="7" id="KW-0479">Metal-binding</keyword>
<evidence type="ECO:0000256" key="3">
    <source>
        <dbReference type="ARBA" id="ARBA00005893"/>
    </source>
</evidence>
<dbReference type="GO" id="GO:0019143">
    <property type="term" value="F:3-deoxy-manno-octulosonate-8-phosphatase activity"/>
    <property type="evidence" value="ECO:0007669"/>
    <property type="project" value="UniProtKB-EC"/>
</dbReference>
<accession>A0A1W1CGH0</accession>
<evidence type="ECO:0000256" key="5">
    <source>
        <dbReference type="ARBA" id="ARBA00013066"/>
    </source>
</evidence>
<evidence type="ECO:0000256" key="9">
    <source>
        <dbReference type="ARBA" id="ARBA00022842"/>
    </source>
</evidence>
<keyword evidence="9" id="KW-0460">Magnesium</keyword>